<dbReference type="AlphaFoldDB" id="A0A2H1V579"/>
<protein>
    <submittedName>
        <fullName evidence="1">SFRICE_009795</fullName>
    </submittedName>
</protein>
<proteinExistence type="predicted"/>
<organism evidence="1">
    <name type="scientific">Spodoptera frugiperda</name>
    <name type="common">Fall armyworm</name>
    <dbReference type="NCBI Taxonomy" id="7108"/>
    <lineage>
        <taxon>Eukaryota</taxon>
        <taxon>Metazoa</taxon>
        <taxon>Ecdysozoa</taxon>
        <taxon>Arthropoda</taxon>
        <taxon>Hexapoda</taxon>
        <taxon>Insecta</taxon>
        <taxon>Pterygota</taxon>
        <taxon>Neoptera</taxon>
        <taxon>Endopterygota</taxon>
        <taxon>Lepidoptera</taxon>
        <taxon>Glossata</taxon>
        <taxon>Ditrysia</taxon>
        <taxon>Noctuoidea</taxon>
        <taxon>Noctuidae</taxon>
        <taxon>Amphipyrinae</taxon>
        <taxon>Spodoptera</taxon>
    </lineage>
</organism>
<evidence type="ECO:0000313" key="1">
    <source>
        <dbReference type="EMBL" id="SOQ36005.1"/>
    </source>
</evidence>
<gene>
    <name evidence="1" type="ORF">SFRICE_009795</name>
</gene>
<name>A0A2H1V579_SPOFR</name>
<accession>A0A2H1V579</accession>
<dbReference type="EMBL" id="ODYU01000749">
    <property type="protein sequence ID" value="SOQ36005.1"/>
    <property type="molecule type" value="Genomic_DNA"/>
</dbReference>
<reference evidence="1" key="1">
    <citation type="submission" date="2016-07" db="EMBL/GenBank/DDBJ databases">
        <authorList>
            <person name="Bretaudeau A."/>
        </authorList>
    </citation>
    <scope>NUCLEOTIDE SEQUENCE</scope>
    <source>
        <strain evidence="1">Rice</strain>
        <tissue evidence="1">Whole body</tissue>
    </source>
</reference>
<sequence length="71" mass="8242">MTFRYFGNFSSAVIMALVTVPKYQKLIGINKHGYTIKARDYCIVDVRVEVKQSLKIFKQLACHWSKLFTPV</sequence>